<sequence length="174" mass="17585">MTHLSEALAHTADAAEALTVDLVDAVTTRGWRVATAESLTGGNVATVLSAAPGATSWFVGSVVSYSPEVKFGLLDVPRGPVVSAECAAQMARRTGELLGAELALALTGVGGPAPDEGEPAGTVWFAVAHPDGVRTVREVFDGDPPQVLTTAVARGLEILTAVAAHGPDAPVGHT</sequence>
<dbReference type="Pfam" id="PF02464">
    <property type="entry name" value="CinA"/>
    <property type="match status" value="1"/>
</dbReference>
<organism evidence="2 3">
    <name type="scientific">Cellulomonas bogoriensis 69B4 = DSM 16987</name>
    <dbReference type="NCBI Taxonomy" id="1386082"/>
    <lineage>
        <taxon>Bacteria</taxon>
        <taxon>Bacillati</taxon>
        <taxon>Actinomycetota</taxon>
        <taxon>Actinomycetes</taxon>
        <taxon>Micrococcales</taxon>
        <taxon>Cellulomonadaceae</taxon>
        <taxon>Cellulomonas</taxon>
    </lineage>
</organism>
<keyword evidence="3" id="KW-1185">Reference proteome</keyword>
<proteinExistence type="predicted"/>
<dbReference type="NCBIfam" id="TIGR00199">
    <property type="entry name" value="PncC_domain"/>
    <property type="match status" value="1"/>
</dbReference>
<accession>A0A0A0BWE8</accession>
<reference evidence="2 3" key="1">
    <citation type="submission" date="2013-08" db="EMBL/GenBank/DDBJ databases">
        <title>Genome sequencing of Cellulomonas bogoriensis 69B4.</title>
        <authorList>
            <person name="Chen F."/>
            <person name="Li Y."/>
            <person name="Wang G."/>
        </authorList>
    </citation>
    <scope>NUCLEOTIDE SEQUENCE [LARGE SCALE GENOMIC DNA]</scope>
    <source>
        <strain evidence="2 3">69B4</strain>
    </source>
</reference>
<dbReference type="SUPFAM" id="SSF142433">
    <property type="entry name" value="CinA-like"/>
    <property type="match status" value="1"/>
</dbReference>
<dbReference type="Proteomes" id="UP000054314">
    <property type="component" value="Unassembled WGS sequence"/>
</dbReference>
<dbReference type="AlphaFoldDB" id="A0A0A0BWE8"/>
<protein>
    <submittedName>
        <fullName evidence="2">Competence protein</fullName>
    </submittedName>
</protein>
<evidence type="ECO:0000313" key="3">
    <source>
        <dbReference type="Proteomes" id="UP000054314"/>
    </source>
</evidence>
<dbReference type="OrthoDB" id="1253990at2"/>
<evidence type="ECO:0000313" key="2">
    <source>
        <dbReference type="EMBL" id="KGM12032.1"/>
    </source>
</evidence>
<comment type="caution">
    <text evidence="2">The sequence shown here is derived from an EMBL/GenBank/DDBJ whole genome shotgun (WGS) entry which is preliminary data.</text>
</comment>
<dbReference type="Gene3D" id="3.90.950.20">
    <property type="entry name" value="CinA-like"/>
    <property type="match status" value="1"/>
</dbReference>
<dbReference type="EMBL" id="AXCZ01000101">
    <property type="protein sequence ID" value="KGM12032.1"/>
    <property type="molecule type" value="Genomic_DNA"/>
</dbReference>
<evidence type="ECO:0000259" key="1">
    <source>
        <dbReference type="Pfam" id="PF02464"/>
    </source>
</evidence>
<name>A0A0A0BWE8_9CELL</name>
<feature type="domain" description="CinA C-terminal" evidence="1">
    <location>
        <begin position="17"/>
        <end position="161"/>
    </location>
</feature>
<dbReference type="InterPro" id="IPR008136">
    <property type="entry name" value="CinA_C"/>
</dbReference>
<dbReference type="InterPro" id="IPR036653">
    <property type="entry name" value="CinA-like_C"/>
</dbReference>
<gene>
    <name evidence="2" type="ORF">N869_02205</name>
</gene>
<dbReference type="RefSeq" id="WP_084136867.1">
    <property type="nucleotide sequence ID" value="NZ_AXCZ01000101.1"/>
</dbReference>